<accession>A0A087SZF5</accession>
<feature type="non-terminal residue" evidence="2">
    <location>
        <position position="226"/>
    </location>
</feature>
<evidence type="ECO:0000256" key="1">
    <source>
        <dbReference type="SAM" id="SignalP"/>
    </source>
</evidence>
<keyword evidence="3" id="KW-1185">Reference proteome</keyword>
<feature type="signal peptide" evidence="1">
    <location>
        <begin position="1"/>
        <end position="23"/>
    </location>
</feature>
<proteinExistence type="predicted"/>
<feature type="chain" id="PRO_5001829228" evidence="1">
    <location>
        <begin position="24"/>
        <end position="226"/>
    </location>
</feature>
<dbReference type="EMBL" id="KK112663">
    <property type="protein sequence ID" value="KFM58244.1"/>
    <property type="molecule type" value="Genomic_DNA"/>
</dbReference>
<evidence type="ECO:0000313" key="3">
    <source>
        <dbReference type="Proteomes" id="UP000054359"/>
    </source>
</evidence>
<gene>
    <name evidence="2" type="ORF">X975_14756</name>
</gene>
<keyword evidence="1" id="KW-0732">Signal</keyword>
<dbReference type="PANTHER" id="PTHR33964">
    <property type="entry name" value="RE45066P-RELATED"/>
    <property type="match status" value="1"/>
</dbReference>
<evidence type="ECO:0000313" key="2">
    <source>
        <dbReference type="EMBL" id="KFM58244.1"/>
    </source>
</evidence>
<dbReference type="OrthoDB" id="10319460at2759"/>
<dbReference type="AlphaFoldDB" id="A0A087SZF5"/>
<organism evidence="2 3">
    <name type="scientific">Stegodyphus mimosarum</name>
    <name type="common">African social velvet spider</name>
    <dbReference type="NCBI Taxonomy" id="407821"/>
    <lineage>
        <taxon>Eukaryota</taxon>
        <taxon>Metazoa</taxon>
        <taxon>Ecdysozoa</taxon>
        <taxon>Arthropoda</taxon>
        <taxon>Chelicerata</taxon>
        <taxon>Arachnida</taxon>
        <taxon>Araneae</taxon>
        <taxon>Araneomorphae</taxon>
        <taxon>Entelegynae</taxon>
        <taxon>Eresoidea</taxon>
        <taxon>Eresidae</taxon>
        <taxon>Stegodyphus</taxon>
    </lineage>
</organism>
<protein>
    <submittedName>
        <fullName evidence="2">Uncharacterized protein</fullName>
    </submittedName>
</protein>
<dbReference type="PANTHER" id="PTHR33964:SF1">
    <property type="entry name" value="RE45066P"/>
    <property type="match status" value="1"/>
</dbReference>
<reference evidence="2 3" key="1">
    <citation type="submission" date="2013-11" db="EMBL/GenBank/DDBJ databases">
        <title>Genome sequencing of Stegodyphus mimosarum.</title>
        <authorList>
            <person name="Bechsgaard J."/>
        </authorList>
    </citation>
    <scope>NUCLEOTIDE SEQUENCE [LARGE SCALE GENOMIC DNA]</scope>
</reference>
<dbReference type="Proteomes" id="UP000054359">
    <property type="component" value="Unassembled WGS sequence"/>
</dbReference>
<name>A0A087SZF5_STEMI</name>
<sequence length="226" mass="24760">MAKAIFYGTIFFFLLGFLSTVRGDILDNCSCLKSHNESLSIGREVDLRIHCARSAEALACLEKCVNAPMEKFVTSLILGGLKQMISELCRPGSSLGKRYTKSAKCLRKENQSFKVCSRLLSKDSLSTSHHNERPLREAICCAINEAEDCIFGEVHKACGSSAAELVIELLNKALYSIKRIICSGSISCTHDSKLFLSNPDGGTINDGSEIPQLEDNGINEAVWIPH</sequence>